<protein>
    <submittedName>
        <fullName evidence="1">Uncharacterized protein</fullName>
    </submittedName>
</protein>
<keyword evidence="2" id="KW-1185">Reference proteome</keyword>
<accession>A0ACB9D9W3</accession>
<gene>
    <name evidence="1" type="ORF">L1987_61118</name>
</gene>
<evidence type="ECO:0000313" key="1">
    <source>
        <dbReference type="EMBL" id="KAI3743409.1"/>
    </source>
</evidence>
<dbReference type="EMBL" id="CM042037">
    <property type="protein sequence ID" value="KAI3743409.1"/>
    <property type="molecule type" value="Genomic_DNA"/>
</dbReference>
<comment type="caution">
    <text evidence="1">The sequence shown here is derived from an EMBL/GenBank/DDBJ whole genome shotgun (WGS) entry which is preliminary data.</text>
</comment>
<reference evidence="1 2" key="2">
    <citation type="journal article" date="2022" name="Mol. Ecol. Resour.">
        <title>The genomes of chicory, endive, great burdock and yacon provide insights into Asteraceae paleo-polyploidization history and plant inulin production.</title>
        <authorList>
            <person name="Fan W."/>
            <person name="Wang S."/>
            <person name="Wang H."/>
            <person name="Wang A."/>
            <person name="Jiang F."/>
            <person name="Liu H."/>
            <person name="Zhao H."/>
            <person name="Xu D."/>
            <person name="Zhang Y."/>
        </authorList>
    </citation>
    <scope>NUCLEOTIDE SEQUENCE [LARGE SCALE GENOMIC DNA]</scope>
    <source>
        <strain evidence="2">cv. Yunnan</strain>
        <tissue evidence="1">Leaves</tissue>
    </source>
</reference>
<sequence length="132" mass="14521">MAQTSTPLTFTVQRSPPELIVPSKPTPRELKSLSDIDDQEGLIRFQIPIIHIYQQNPKMGNKNPASVTREALDNVLVFYYPCAGCLKEGPSRKLTVDCSGEGVLFIEAEADVTLEQFGVPKNSSARKGPFAE</sequence>
<evidence type="ECO:0000313" key="2">
    <source>
        <dbReference type="Proteomes" id="UP001056120"/>
    </source>
</evidence>
<organism evidence="1 2">
    <name type="scientific">Smallanthus sonchifolius</name>
    <dbReference type="NCBI Taxonomy" id="185202"/>
    <lineage>
        <taxon>Eukaryota</taxon>
        <taxon>Viridiplantae</taxon>
        <taxon>Streptophyta</taxon>
        <taxon>Embryophyta</taxon>
        <taxon>Tracheophyta</taxon>
        <taxon>Spermatophyta</taxon>
        <taxon>Magnoliopsida</taxon>
        <taxon>eudicotyledons</taxon>
        <taxon>Gunneridae</taxon>
        <taxon>Pentapetalae</taxon>
        <taxon>asterids</taxon>
        <taxon>campanulids</taxon>
        <taxon>Asterales</taxon>
        <taxon>Asteraceae</taxon>
        <taxon>Asteroideae</taxon>
        <taxon>Heliantheae alliance</taxon>
        <taxon>Millerieae</taxon>
        <taxon>Smallanthus</taxon>
    </lineage>
</organism>
<name>A0ACB9D9W3_9ASTR</name>
<proteinExistence type="predicted"/>
<dbReference type="Proteomes" id="UP001056120">
    <property type="component" value="Linkage Group LG20"/>
</dbReference>
<reference evidence="2" key="1">
    <citation type="journal article" date="2022" name="Mol. Ecol. Resour.">
        <title>The genomes of chicory, endive, great burdock and yacon provide insights into Asteraceae palaeo-polyploidization history and plant inulin production.</title>
        <authorList>
            <person name="Fan W."/>
            <person name="Wang S."/>
            <person name="Wang H."/>
            <person name="Wang A."/>
            <person name="Jiang F."/>
            <person name="Liu H."/>
            <person name="Zhao H."/>
            <person name="Xu D."/>
            <person name="Zhang Y."/>
        </authorList>
    </citation>
    <scope>NUCLEOTIDE SEQUENCE [LARGE SCALE GENOMIC DNA]</scope>
    <source>
        <strain evidence="2">cv. Yunnan</strain>
    </source>
</reference>